<evidence type="ECO:0000313" key="2">
    <source>
        <dbReference type="Proteomes" id="UP000423156"/>
    </source>
</evidence>
<organism evidence="1 2">
    <name type="scientific">Segatella copri</name>
    <dbReference type="NCBI Taxonomy" id="165179"/>
    <lineage>
        <taxon>Bacteria</taxon>
        <taxon>Pseudomonadati</taxon>
        <taxon>Bacteroidota</taxon>
        <taxon>Bacteroidia</taxon>
        <taxon>Bacteroidales</taxon>
        <taxon>Prevotellaceae</taxon>
        <taxon>Segatella</taxon>
    </lineage>
</organism>
<dbReference type="Proteomes" id="UP000423156">
    <property type="component" value="Unassembled WGS sequence"/>
</dbReference>
<evidence type="ECO:0000313" key="1">
    <source>
        <dbReference type="EMBL" id="MQN77650.1"/>
    </source>
</evidence>
<protein>
    <submittedName>
        <fullName evidence="1">Uncharacterized protein</fullName>
    </submittedName>
</protein>
<proteinExistence type="predicted"/>
<accession>A0AA90ZTC9</accession>
<dbReference type="EMBL" id="VZBZ01000094">
    <property type="protein sequence ID" value="MQN77650.1"/>
    <property type="molecule type" value="Genomic_DNA"/>
</dbReference>
<gene>
    <name evidence="1" type="ORF">F7D71_07210</name>
</gene>
<dbReference type="AlphaFoldDB" id="A0AA90ZTC9"/>
<sequence>MIIGSMTGRELFDIFKKDKPMLEKFAIEKAKKLIRELRKGMGRYTTQCYDFKTKDATEYKVCVFVDRGNIRQFYFDMFIYCKETNDYVCATSLLDEENSAEQFSYTPHFLRRYAERALGIENMPINRVLAHIEREVGYTVLIYKNDTSKVIATSMGLYLQKIDKRRGINICKTFVSVDMLKTSQIKAYMVVADLIEEYSERYNKVQRNDNVRVDFANDCLRRGITEKDLVNAYGEYFKNKK</sequence>
<name>A0AA90ZTC9_9BACT</name>
<comment type="caution">
    <text evidence="1">The sequence shown here is derived from an EMBL/GenBank/DDBJ whole genome shotgun (WGS) entry which is preliminary data.</text>
</comment>
<dbReference type="RefSeq" id="WP_153092768.1">
    <property type="nucleotide sequence ID" value="NZ_JBALKJ010000011.1"/>
</dbReference>
<reference evidence="2" key="1">
    <citation type="submission" date="2019-09" db="EMBL/GenBank/DDBJ databases">
        <title>Distinct polysaccharide growth profiles of human intestinal Prevotella copri isolates.</title>
        <authorList>
            <person name="Fehlner-Peach H."/>
            <person name="Magnabosco C."/>
            <person name="Raghavan V."/>
            <person name="Scher J.U."/>
            <person name="Tett A."/>
            <person name="Cox L.M."/>
            <person name="Gottsegen C."/>
            <person name="Watters A."/>
            <person name="Wiltshire- Gordon J.D."/>
            <person name="Segata N."/>
            <person name="Bonneau R."/>
            <person name="Littman D.R."/>
        </authorList>
    </citation>
    <scope>NUCLEOTIDE SEQUENCE [LARGE SCALE GENOMIC DNA]</scope>
    <source>
        <strain evidence="2">BU41712</strain>
    </source>
</reference>